<dbReference type="PANTHER" id="PTHR37816">
    <property type="entry name" value="YALI0E33011P"/>
    <property type="match status" value="1"/>
</dbReference>
<dbReference type="PANTHER" id="PTHR37816:SF1">
    <property type="entry name" value="TOXIN"/>
    <property type="match status" value="1"/>
</dbReference>
<dbReference type="AlphaFoldDB" id="A0A3D9LCZ1"/>
<keyword evidence="1" id="KW-0808">Transferase</keyword>
<accession>A0A3D9LCZ1</accession>
<reference evidence="1 2" key="1">
    <citation type="submission" date="2018-07" db="EMBL/GenBank/DDBJ databases">
        <title>Sequencing the genomes of 1000 actinobacteria strains.</title>
        <authorList>
            <person name="Klenk H.-P."/>
        </authorList>
    </citation>
    <scope>NUCLEOTIDE SEQUENCE [LARGE SCALE GENOMIC DNA]</scope>
    <source>
        <strain evidence="1 2">DSM 14442</strain>
    </source>
</reference>
<organism evidence="1 2">
    <name type="scientific">Citricoccus muralis</name>
    <dbReference type="NCBI Taxonomy" id="169134"/>
    <lineage>
        <taxon>Bacteria</taxon>
        <taxon>Bacillati</taxon>
        <taxon>Actinomycetota</taxon>
        <taxon>Actinomycetes</taxon>
        <taxon>Micrococcales</taxon>
        <taxon>Micrococcaceae</taxon>
        <taxon>Citricoccus</taxon>
    </lineage>
</organism>
<dbReference type="GO" id="GO:0016301">
    <property type="term" value="F:kinase activity"/>
    <property type="evidence" value="ECO:0007669"/>
    <property type="project" value="UniProtKB-KW"/>
</dbReference>
<proteinExistence type="predicted"/>
<comment type="caution">
    <text evidence="1">The sequence shown here is derived from an EMBL/GenBank/DDBJ whole genome shotgun (WGS) entry which is preliminary data.</text>
</comment>
<keyword evidence="2" id="KW-1185">Reference proteome</keyword>
<dbReference type="InterPro" id="IPR052922">
    <property type="entry name" value="Cytidylate_Kinase-2"/>
</dbReference>
<evidence type="ECO:0000313" key="1">
    <source>
        <dbReference type="EMBL" id="REE03526.1"/>
    </source>
</evidence>
<gene>
    <name evidence="1" type="ORF">C8E99_1339</name>
</gene>
<dbReference type="OrthoDB" id="3199600at2"/>
<keyword evidence="1" id="KW-0418">Kinase</keyword>
<dbReference type="EMBL" id="QREH01000001">
    <property type="protein sequence ID" value="REE03526.1"/>
    <property type="molecule type" value="Genomic_DNA"/>
</dbReference>
<dbReference type="SUPFAM" id="SSF52540">
    <property type="entry name" value="P-loop containing nucleoside triphosphate hydrolases"/>
    <property type="match status" value="1"/>
</dbReference>
<name>A0A3D9LCZ1_9MICC</name>
<dbReference type="InterPro" id="IPR027417">
    <property type="entry name" value="P-loop_NTPase"/>
</dbReference>
<sequence>MVAEWTAAGPNDPLLRPPSRILVAGVSGSGKTTLAGRIAALTGIPHTEIDALHHGPDWVPRGEFVTEVRELVGRERWITEWQYSQVRELLADRADVLIWLDLPFARVVLPRLVRRTLRRRWHREMLWNGNVEPPLWTVLRDRDHVVRYAVTGRRKYHQKIPALAAARPDLTIVRLRSPAHVERWMSGPLRDALARPPRL</sequence>
<protein>
    <submittedName>
        <fullName evidence="1">Adenylate kinase family enzyme</fullName>
    </submittedName>
</protein>
<evidence type="ECO:0000313" key="2">
    <source>
        <dbReference type="Proteomes" id="UP000256727"/>
    </source>
</evidence>
<dbReference type="Proteomes" id="UP000256727">
    <property type="component" value="Unassembled WGS sequence"/>
</dbReference>
<dbReference type="Gene3D" id="3.40.50.300">
    <property type="entry name" value="P-loop containing nucleotide triphosphate hydrolases"/>
    <property type="match status" value="1"/>
</dbReference>
<dbReference type="RefSeq" id="WP_115931625.1">
    <property type="nucleotide sequence ID" value="NZ_QREH01000001.1"/>
</dbReference>